<keyword evidence="3" id="KW-1185">Reference proteome</keyword>
<name>A0AAE7B8Q5_9BACT</name>
<feature type="chain" id="PRO_5042153235" description="Lipoprotein" evidence="1">
    <location>
        <begin position="27"/>
        <end position="269"/>
    </location>
</feature>
<organism evidence="2 3">
    <name type="scientific">Arcobacter venerupis</name>
    <dbReference type="NCBI Taxonomy" id="1054033"/>
    <lineage>
        <taxon>Bacteria</taxon>
        <taxon>Pseudomonadati</taxon>
        <taxon>Campylobacterota</taxon>
        <taxon>Epsilonproteobacteria</taxon>
        <taxon>Campylobacterales</taxon>
        <taxon>Arcobacteraceae</taxon>
        <taxon>Arcobacter</taxon>
    </lineage>
</organism>
<reference evidence="2 3" key="1">
    <citation type="submission" date="2020-05" db="EMBL/GenBank/DDBJ databases">
        <title>Complete genome sequencing of Campylobacter and Arcobacter type strains.</title>
        <authorList>
            <person name="Miller W.G."/>
            <person name="Yee E."/>
        </authorList>
    </citation>
    <scope>NUCLEOTIDE SEQUENCE [LARGE SCALE GENOMIC DNA]</scope>
    <source>
        <strain evidence="2 3">LMG 26156</strain>
    </source>
</reference>
<proteinExistence type="predicted"/>
<protein>
    <recommendedName>
        <fullName evidence="4">Lipoprotein</fullName>
    </recommendedName>
</protein>
<accession>A0AAE7B8Q5</accession>
<evidence type="ECO:0008006" key="4">
    <source>
        <dbReference type="Google" id="ProtNLM"/>
    </source>
</evidence>
<evidence type="ECO:0000313" key="3">
    <source>
        <dbReference type="Proteomes" id="UP000503482"/>
    </source>
</evidence>
<evidence type="ECO:0000256" key="1">
    <source>
        <dbReference type="SAM" id="SignalP"/>
    </source>
</evidence>
<dbReference type="PROSITE" id="PS51257">
    <property type="entry name" value="PROKAR_LIPOPROTEIN"/>
    <property type="match status" value="1"/>
</dbReference>
<dbReference type="AlphaFoldDB" id="A0AAE7B8Q5"/>
<sequence length="269" mass="30994">MQINKFLKIGLFVVATSLLFTACANKAVVKNNVEKTKVKTINDVLNESFEYDAKQRLYKNKSLKAEDTKNLYSKLDKFCSDNKGKLVNTTYYINKIYVNSYSNNKASVCEINNEPYFITHQASQNANSFYSVSIDEKVKRAYSNSKRHPQFEAETPTIINSQELVKERQEIQKREAAREQKTKLLFNKKDQRTMTFFDSWRYSGKEAVCAKRCTDVNKRTTGYTTIKEATSNNWQLVSKVEDIEEAIDNTCTCSGYSVLLRKLSTESNK</sequence>
<dbReference type="Proteomes" id="UP000503482">
    <property type="component" value="Chromosome"/>
</dbReference>
<dbReference type="EMBL" id="CP053840">
    <property type="protein sequence ID" value="QKF67518.1"/>
    <property type="molecule type" value="Genomic_DNA"/>
</dbReference>
<dbReference type="KEGG" id="avp:AVENP_1977"/>
<dbReference type="RefSeq" id="WP_128357922.1">
    <property type="nucleotide sequence ID" value="NZ_CP053840.1"/>
</dbReference>
<gene>
    <name evidence="2" type="ORF">AVENP_1977</name>
</gene>
<feature type="signal peptide" evidence="1">
    <location>
        <begin position="1"/>
        <end position="26"/>
    </location>
</feature>
<keyword evidence="1" id="KW-0732">Signal</keyword>
<evidence type="ECO:0000313" key="2">
    <source>
        <dbReference type="EMBL" id="QKF67518.1"/>
    </source>
</evidence>